<dbReference type="KEGG" id="bfm:BP422_22590"/>
<keyword evidence="1" id="KW-0812">Transmembrane</keyword>
<feature type="transmembrane region" description="Helical" evidence="1">
    <location>
        <begin position="9"/>
        <end position="28"/>
    </location>
</feature>
<proteinExistence type="predicted"/>
<dbReference type="Proteomes" id="UP000197781">
    <property type="component" value="Chromosome"/>
</dbReference>
<protein>
    <submittedName>
        <fullName evidence="2">Uncharacterized protein</fullName>
    </submittedName>
</protein>
<accession>A0A220MLT1</accession>
<evidence type="ECO:0000313" key="2">
    <source>
        <dbReference type="EMBL" id="ASJ56086.1"/>
    </source>
</evidence>
<reference evidence="2 3" key="1">
    <citation type="submission" date="2016-11" db="EMBL/GenBank/DDBJ databases">
        <authorList>
            <person name="Jaros S."/>
            <person name="Januszkiewicz K."/>
            <person name="Wedrychowicz H."/>
        </authorList>
    </citation>
    <scope>NUCLEOTIDE SEQUENCE [LARGE SCALE GENOMIC DNA]</scope>
    <source>
        <strain evidence="2 3">NF2</strain>
    </source>
</reference>
<keyword evidence="1" id="KW-0472">Membrane</keyword>
<dbReference type="AlphaFoldDB" id="A0A220MLT1"/>
<dbReference type="EMBL" id="CP018145">
    <property type="protein sequence ID" value="ASJ56086.1"/>
    <property type="molecule type" value="Genomic_DNA"/>
</dbReference>
<feature type="transmembrane region" description="Helical" evidence="1">
    <location>
        <begin position="40"/>
        <end position="57"/>
    </location>
</feature>
<organism evidence="2 3">
    <name type="scientific">Brevibacillus formosus</name>
    <dbReference type="NCBI Taxonomy" id="54913"/>
    <lineage>
        <taxon>Bacteria</taxon>
        <taxon>Bacillati</taxon>
        <taxon>Bacillota</taxon>
        <taxon>Bacilli</taxon>
        <taxon>Bacillales</taxon>
        <taxon>Paenibacillaceae</taxon>
        <taxon>Brevibacillus</taxon>
    </lineage>
</organism>
<gene>
    <name evidence="2" type="ORF">BP422_22590</name>
</gene>
<evidence type="ECO:0000313" key="3">
    <source>
        <dbReference type="Proteomes" id="UP000197781"/>
    </source>
</evidence>
<keyword evidence="1" id="KW-1133">Transmembrane helix</keyword>
<sequence>MQDRTISRIYESCFLLLYPLIFPIRSLYFRTKVAEYTGNIYTQLVHKVMWIMWITLWRTQKIRNFHVDIAGDKMGR</sequence>
<evidence type="ECO:0000256" key="1">
    <source>
        <dbReference type="SAM" id="Phobius"/>
    </source>
</evidence>
<name>A0A220MLT1_9BACL</name>